<feature type="compositionally biased region" description="Polar residues" evidence="4">
    <location>
        <begin position="199"/>
        <end position="212"/>
    </location>
</feature>
<dbReference type="RefSeq" id="XP_019033328.1">
    <property type="nucleotide sequence ID" value="XM_019174949.1"/>
</dbReference>
<evidence type="ECO:0000256" key="2">
    <source>
        <dbReference type="PIRSR" id="PIRSR613078-1"/>
    </source>
</evidence>
<dbReference type="Proteomes" id="UP000094819">
    <property type="component" value="Unassembled WGS sequence"/>
</dbReference>
<name>A0A1E3JN45_9TREE</name>
<sequence length="281" mass="30762">MITLTIVRHGESTDNLRPLWAGWADAPLSNHGMNQAKALGQSLKDTRFDYIVASDLKRAHWTAQQIQSNQATQPPLDTTQFLREQGFGEAEHQPFGNSDGKWYRKPGRTFAFPGGETLEDVRNRAKQAIEQYIEPILQESRGKPSSDKHVAVVAHGIFNSEFLGALMARRQGNAPLEWQYRGMTNTGWTRAEVGYADESGSSTTPKISTNPSEPVHPSSNPSAAPPAKAKDHALEPLTIKIISTDVTSHLSGVVRQKGGIGSQGYDAKQEDIRKFFGGGGQ</sequence>
<dbReference type="CDD" id="cd07067">
    <property type="entry name" value="HP_PGM_like"/>
    <property type="match status" value="1"/>
</dbReference>
<feature type="compositionally biased region" description="Low complexity" evidence="4">
    <location>
        <begin position="217"/>
        <end position="227"/>
    </location>
</feature>
<dbReference type="InterPro" id="IPR051695">
    <property type="entry name" value="Phosphoglycerate_Mutase"/>
</dbReference>
<protein>
    <recommendedName>
        <fullName evidence="7">Phosphoglycerate mutase</fullName>
    </recommendedName>
</protein>
<evidence type="ECO:0000313" key="6">
    <source>
        <dbReference type="Proteomes" id="UP000094819"/>
    </source>
</evidence>
<dbReference type="GO" id="GO:0043456">
    <property type="term" value="P:regulation of pentose-phosphate shunt"/>
    <property type="evidence" value="ECO:0007669"/>
    <property type="project" value="TreeGrafter"/>
</dbReference>
<evidence type="ECO:0000256" key="1">
    <source>
        <dbReference type="ARBA" id="ARBA00022801"/>
    </source>
</evidence>
<dbReference type="PANTHER" id="PTHR46517:SF1">
    <property type="entry name" value="FRUCTOSE-2,6-BISPHOSPHATASE TIGAR"/>
    <property type="match status" value="1"/>
</dbReference>
<dbReference type="PROSITE" id="PS00175">
    <property type="entry name" value="PG_MUTASE"/>
    <property type="match status" value="1"/>
</dbReference>
<dbReference type="GO" id="GO:0004331">
    <property type="term" value="F:fructose-2,6-bisphosphate 2-phosphatase activity"/>
    <property type="evidence" value="ECO:0007669"/>
    <property type="project" value="TreeGrafter"/>
</dbReference>
<dbReference type="GO" id="GO:0005829">
    <property type="term" value="C:cytosol"/>
    <property type="evidence" value="ECO:0007669"/>
    <property type="project" value="TreeGrafter"/>
</dbReference>
<evidence type="ECO:0000256" key="3">
    <source>
        <dbReference type="PIRSR" id="PIRSR613078-2"/>
    </source>
</evidence>
<evidence type="ECO:0000256" key="4">
    <source>
        <dbReference type="SAM" id="MobiDB-lite"/>
    </source>
</evidence>
<dbReference type="InterPro" id="IPR029033">
    <property type="entry name" value="His_PPase_superfam"/>
</dbReference>
<dbReference type="Gene3D" id="3.40.50.1240">
    <property type="entry name" value="Phosphoglycerate mutase-like"/>
    <property type="match status" value="1"/>
</dbReference>
<dbReference type="PANTHER" id="PTHR46517">
    <property type="entry name" value="FRUCTOSE-2,6-BISPHOSPHATASE TIGAR"/>
    <property type="match status" value="1"/>
</dbReference>
<dbReference type="InterPro" id="IPR001345">
    <property type="entry name" value="PG/BPGM_mutase_AS"/>
</dbReference>
<feature type="region of interest" description="Disordered" evidence="4">
    <location>
        <begin position="196"/>
        <end position="230"/>
    </location>
</feature>
<dbReference type="SMART" id="SM00855">
    <property type="entry name" value="PGAM"/>
    <property type="match status" value="1"/>
</dbReference>
<comment type="caution">
    <text evidence="5">The sequence shown here is derived from an EMBL/GenBank/DDBJ whole genome shotgun (WGS) entry which is preliminary data.</text>
</comment>
<organism evidence="5 6">
    <name type="scientific">Cryptococcus wingfieldii CBS 7118</name>
    <dbReference type="NCBI Taxonomy" id="1295528"/>
    <lineage>
        <taxon>Eukaryota</taxon>
        <taxon>Fungi</taxon>
        <taxon>Dikarya</taxon>
        <taxon>Basidiomycota</taxon>
        <taxon>Agaricomycotina</taxon>
        <taxon>Tremellomycetes</taxon>
        <taxon>Tremellales</taxon>
        <taxon>Cryptococcaceae</taxon>
        <taxon>Cryptococcus</taxon>
    </lineage>
</organism>
<evidence type="ECO:0008006" key="7">
    <source>
        <dbReference type="Google" id="ProtNLM"/>
    </source>
</evidence>
<reference evidence="5 6" key="1">
    <citation type="submission" date="2016-06" db="EMBL/GenBank/DDBJ databases">
        <title>Evolution of pathogenesis and genome organization in the Tremellales.</title>
        <authorList>
            <person name="Cuomo C."/>
            <person name="Litvintseva A."/>
            <person name="Heitman J."/>
            <person name="Chen Y."/>
            <person name="Sun S."/>
            <person name="Springer D."/>
            <person name="Dromer F."/>
            <person name="Young S."/>
            <person name="Zeng Q."/>
            <person name="Chapman S."/>
            <person name="Gujja S."/>
            <person name="Saif S."/>
            <person name="Birren B."/>
        </authorList>
    </citation>
    <scope>NUCLEOTIDE SEQUENCE [LARGE SCALE GENOMIC DNA]</scope>
    <source>
        <strain evidence="5 6">CBS 7118</strain>
    </source>
</reference>
<feature type="active site" description="Tele-phosphohistidine intermediate" evidence="2">
    <location>
        <position position="9"/>
    </location>
</feature>
<dbReference type="GeneID" id="30192020"/>
<dbReference type="Pfam" id="PF00300">
    <property type="entry name" value="His_Phos_1"/>
    <property type="match status" value="1"/>
</dbReference>
<dbReference type="GO" id="GO:0045820">
    <property type="term" value="P:negative regulation of glycolytic process"/>
    <property type="evidence" value="ECO:0007669"/>
    <property type="project" value="TreeGrafter"/>
</dbReference>
<feature type="active site" description="Proton donor/acceptor" evidence="2">
    <location>
        <position position="84"/>
    </location>
</feature>
<keyword evidence="6" id="KW-1185">Reference proteome</keyword>
<dbReference type="SUPFAM" id="SSF53254">
    <property type="entry name" value="Phosphoglycerate mutase-like"/>
    <property type="match status" value="1"/>
</dbReference>
<feature type="binding site" evidence="3">
    <location>
        <position position="58"/>
    </location>
    <ligand>
        <name>substrate</name>
    </ligand>
</feature>
<dbReference type="InterPro" id="IPR013078">
    <property type="entry name" value="His_Pase_superF_clade-1"/>
</dbReference>
<feature type="binding site" evidence="3">
    <location>
        <begin position="8"/>
        <end position="15"/>
    </location>
    <ligand>
        <name>substrate</name>
    </ligand>
</feature>
<keyword evidence="1" id="KW-0378">Hydrolase</keyword>
<gene>
    <name evidence="5" type="ORF">L198_02807</name>
</gene>
<evidence type="ECO:0000313" key="5">
    <source>
        <dbReference type="EMBL" id="ODO02076.1"/>
    </source>
</evidence>
<proteinExistence type="predicted"/>
<dbReference type="OrthoDB" id="354304at2759"/>
<dbReference type="AlphaFoldDB" id="A0A1E3JN45"/>
<accession>A0A1E3JN45</accession>
<dbReference type="EMBL" id="AWGH01000006">
    <property type="protein sequence ID" value="ODO02076.1"/>
    <property type="molecule type" value="Genomic_DNA"/>
</dbReference>